<sequence>MSSKDDKKRHSVPKFTSFKPKAVDTARVGSSTDPVGSGATKRLDDASLSTERKEKDRPLSPRLGEHGRDKKPAHEPVPFDRKRGTAHPGDDLFVVDKRGDPLILRYGSNERSLIPSYRRFGGGKILGASGWLALSREGLREEFTIRQSSERGSAFRDKNLLSALASKASSRRIKSLTKQSVPDDGEDFIALGSSRKRKRGQEDTEEASDRDALSFRSINTRPKDHDSDLETDSDTSDADGGLYYLTPARQRSASLTQRVKDHPEDTQAWLDLIDLQDELLRESEDENHVRSKDELRGLASLRLSLFEKALAHTPTGSGREQLLVRLMREGSRVWSSQALSAKWLEVAQENPHSFALWRARIDFELTNLATFSYDRMKELFVDRLRYLADSLASPSPPLDAANVASQAIYVFLRLTRFLHDSGFVDVAVGAWQAMLELHFARPVLEHDDRATALSALGDFWENEAARIGEAGAKGWNRSIGSDTDIPDPPHSKPSVTAELPGTRDGFKAWAITEKQRASEARMPARITDEGNESDPYRVVMLSDVEPFLFFFPMSIAPSIRSQLVDAFLLFCGLPPALTTDGLLPSALNDPFVFNRSRDLQGDLEQELPRSEDGGRQQPQFRQEGARMALSPDVLFPGPSWFSYLPSWKTLYPQGDEAVAPSFVLNTLRQLARSFGLEDLGEYCLAMEYLNEPESARKAARIIIRLYPSNARLYNAYALVELANGNLDVAERVFASATGPSMSSAGSAGQLLWNTWAWAELQRGRQELAVARLCASVDGHKLDSPVSPTLLLKTKLHLSGQRDNCLSLGAYEDASVFAVSVALLEYLTSGDAENSSSRAQGDILSALRRVEEFSDELSSRNMGASVERERFLQFAAKLLFYHATNGPFRPAFLREHFEKFVCLFPQNTIFLTLFSWAESSFRVDDPVRRLLRRTVLSEPHNCVSNRVFAIRHELRFGNVHSVRNAFEAALTSEACRGCAQLWIYYIRFCRLRRDVLGSGKDRDVAKKVFYRAVAACPASKELYMEAFTTLARDMSSAELTAVFNTISAKALRVHVDLDEFMQQWEERRGKTQLGNDG</sequence>
<protein>
    <recommendedName>
        <fullName evidence="8">DUF1740-domain-containing protein</fullName>
    </recommendedName>
</protein>
<evidence type="ECO:0000256" key="1">
    <source>
        <dbReference type="ARBA" id="ARBA00004123"/>
    </source>
</evidence>
<dbReference type="Pfam" id="PF08424">
    <property type="entry name" value="NRDE-2"/>
    <property type="match status" value="1"/>
</dbReference>
<evidence type="ECO:0000256" key="5">
    <source>
        <dbReference type="SAM" id="MobiDB-lite"/>
    </source>
</evidence>
<dbReference type="InterPro" id="IPR013633">
    <property type="entry name" value="NRDE-2"/>
</dbReference>
<organism evidence="6 7">
    <name type="scientific">Phialemonium thermophilum</name>
    <dbReference type="NCBI Taxonomy" id="223376"/>
    <lineage>
        <taxon>Eukaryota</taxon>
        <taxon>Fungi</taxon>
        <taxon>Dikarya</taxon>
        <taxon>Ascomycota</taxon>
        <taxon>Pezizomycotina</taxon>
        <taxon>Sordariomycetes</taxon>
        <taxon>Sordariomycetidae</taxon>
        <taxon>Cephalothecales</taxon>
        <taxon>Cephalothecaceae</taxon>
        <taxon>Phialemonium</taxon>
    </lineage>
</organism>
<evidence type="ECO:0000256" key="3">
    <source>
        <dbReference type="ARBA" id="ARBA00022737"/>
    </source>
</evidence>
<dbReference type="InterPro" id="IPR011990">
    <property type="entry name" value="TPR-like_helical_dom_sf"/>
</dbReference>
<feature type="region of interest" description="Disordered" evidence="5">
    <location>
        <begin position="172"/>
        <end position="242"/>
    </location>
</feature>
<evidence type="ECO:0008006" key="8">
    <source>
        <dbReference type="Google" id="ProtNLM"/>
    </source>
</evidence>
<dbReference type="PANTHER" id="PTHR13471:SF0">
    <property type="entry name" value="NUCLEAR EXOSOME REGULATOR NRDE2"/>
    <property type="match status" value="1"/>
</dbReference>
<reference evidence="6 7" key="1">
    <citation type="journal article" date="2024" name="Commun. Biol.">
        <title>Comparative genomic analysis of thermophilic fungi reveals convergent evolutionary adaptations and gene losses.</title>
        <authorList>
            <person name="Steindorff A.S."/>
            <person name="Aguilar-Pontes M.V."/>
            <person name="Robinson A.J."/>
            <person name="Andreopoulos B."/>
            <person name="LaButti K."/>
            <person name="Kuo A."/>
            <person name="Mondo S."/>
            <person name="Riley R."/>
            <person name="Otillar R."/>
            <person name="Haridas S."/>
            <person name="Lipzen A."/>
            <person name="Grimwood J."/>
            <person name="Schmutz J."/>
            <person name="Clum A."/>
            <person name="Reid I.D."/>
            <person name="Moisan M.C."/>
            <person name="Butler G."/>
            <person name="Nguyen T.T.M."/>
            <person name="Dewar K."/>
            <person name="Conant G."/>
            <person name="Drula E."/>
            <person name="Henrissat B."/>
            <person name="Hansel C."/>
            <person name="Singer S."/>
            <person name="Hutchinson M.I."/>
            <person name="de Vries R.P."/>
            <person name="Natvig D.O."/>
            <person name="Powell A.J."/>
            <person name="Tsang A."/>
            <person name="Grigoriev I.V."/>
        </authorList>
    </citation>
    <scope>NUCLEOTIDE SEQUENCE [LARGE SCALE GENOMIC DNA]</scope>
    <source>
        <strain evidence="6 7">ATCC 24622</strain>
    </source>
</reference>
<dbReference type="Proteomes" id="UP001586593">
    <property type="component" value="Unassembled WGS sequence"/>
</dbReference>
<dbReference type="SMART" id="SM00386">
    <property type="entry name" value="HAT"/>
    <property type="match status" value="4"/>
</dbReference>
<dbReference type="EMBL" id="JAZHXJ010000114">
    <property type="protein sequence ID" value="KAL1873966.1"/>
    <property type="molecule type" value="Genomic_DNA"/>
</dbReference>
<comment type="similarity">
    <text evidence="2">Belongs to the NRDE2 family.</text>
</comment>
<keyword evidence="4" id="KW-0539">Nucleus</keyword>
<evidence type="ECO:0000313" key="7">
    <source>
        <dbReference type="Proteomes" id="UP001586593"/>
    </source>
</evidence>
<evidence type="ECO:0000256" key="4">
    <source>
        <dbReference type="ARBA" id="ARBA00023242"/>
    </source>
</evidence>
<accession>A0ABR3XDC5</accession>
<dbReference type="Gene3D" id="1.25.40.10">
    <property type="entry name" value="Tetratricopeptide repeat domain"/>
    <property type="match status" value="2"/>
</dbReference>
<dbReference type="InterPro" id="IPR003107">
    <property type="entry name" value="HAT"/>
</dbReference>
<feature type="region of interest" description="Disordered" evidence="5">
    <location>
        <begin position="1"/>
        <end position="92"/>
    </location>
</feature>
<feature type="compositionally biased region" description="Basic and acidic residues" evidence="5">
    <location>
        <begin position="41"/>
        <end position="92"/>
    </location>
</feature>
<name>A0ABR3XDC5_9PEZI</name>
<comment type="caution">
    <text evidence="6">The sequence shown here is derived from an EMBL/GenBank/DDBJ whole genome shotgun (WGS) entry which is preliminary data.</text>
</comment>
<comment type="subcellular location">
    <subcellularLocation>
        <location evidence="1">Nucleus</location>
    </subcellularLocation>
</comment>
<evidence type="ECO:0000256" key="2">
    <source>
        <dbReference type="ARBA" id="ARBA00009265"/>
    </source>
</evidence>
<gene>
    <name evidence="6" type="ORF">VTK73DRAFT_667</name>
</gene>
<dbReference type="SUPFAM" id="SSF48452">
    <property type="entry name" value="TPR-like"/>
    <property type="match status" value="1"/>
</dbReference>
<proteinExistence type="inferred from homology"/>
<dbReference type="PANTHER" id="PTHR13471">
    <property type="entry name" value="TETRATRICOPEPTIDE-LIKE HELICAL"/>
    <property type="match status" value="1"/>
</dbReference>
<keyword evidence="7" id="KW-1185">Reference proteome</keyword>
<evidence type="ECO:0000313" key="6">
    <source>
        <dbReference type="EMBL" id="KAL1873966.1"/>
    </source>
</evidence>
<keyword evidence="3" id="KW-0677">Repeat</keyword>